<evidence type="ECO:0000313" key="3">
    <source>
        <dbReference type="EMBL" id="KAK9917858.1"/>
    </source>
</evidence>
<dbReference type="InterPro" id="IPR025799">
    <property type="entry name" value="Arg_MeTrfase"/>
</dbReference>
<organism evidence="3 4">
    <name type="scientific">Coccomyxa subellipsoidea</name>
    <dbReference type="NCBI Taxonomy" id="248742"/>
    <lineage>
        <taxon>Eukaryota</taxon>
        <taxon>Viridiplantae</taxon>
        <taxon>Chlorophyta</taxon>
        <taxon>core chlorophytes</taxon>
        <taxon>Trebouxiophyceae</taxon>
        <taxon>Trebouxiophyceae incertae sedis</taxon>
        <taxon>Coccomyxaceae</taxon>
        <taxon>Coccomyxa</taxon>
    </lineage>
</organism>
<protein>
    <recommendedName>
        <fullName evidence="5">S-adenosyl-L-methionine-dependent methyltransferase</fullName>
    </recommendedName>
</protein>
<dbReference type="Gene3D" id="3.40.50.150">
    <property type="entry name" value="Vaccinia Virus protein VP39"/>
    <property type="match status" value="2"/>
</dbReference>
<evidence type="ECO:0000256" key="2">
    <source>
        <dbReference type="SAM" id="MobiDB-lite"/>
    </source>
</evidence>
<dbReference type="InterPro" id="IPR029063">
    <property type="entry name" value="SAM-dependent_MTases_sf"/>
</dbReference>
<sequence length="853" mass="94028">MKNLVHAELHVCYSNRAAAFLALELWQNALRDAERARVLAEAALKRSPKTAGPAYVKTFAQKGAALMGMGRHREASLVLEEGSTMDPLNCQIRTHLEAATQGVLRDLLAGKGKELRLLTAPVPTQRITYHPHSTPLHRIKSDNMLPTQLLTPFQADNDHHVKDTYNYVTVQADVKMPGRHFAYLEDGARHAAFESAIRAAVDRMHSEDKDARVLNLGCGAGLHAMMALRADAEHVTAVDRWLYMALACKESLMANNFSEDRFSVIYKRPTDLALLKDVPICCNILICDMFDEGLLTSGVIPAMRHCMHNILADDAILLPAAATVYMQAAEVRTAPVCGLDMSAVDRHRWTPAFTTGVPLGDGLHRPLSEPIEAWHFDLRCPPEESGRQTLDVEFTTDGIFNAVVFWFTLHLINGITISSPPGAATSAPAMAARAGASSVVACDLHESMCATARKVVAVNGLSRKVSVVQKDIALLERGHEVRYLGCNLAIADLFDAGLLGNNWLYLLDMAKKNVLQPGATIIPAAATLYCMGIEARTGDVCGFDFSSFNKYRWDKQYSACLLDDTPHKRLTRPAKVFEYFFDGMRKGRGRENILRLEVVEAGHLNAIAFWFDLHLDDEISITTAPACIGLGGELIDESSGAAGSSSANPVKTKGRAAMQGDCTAGNESEPQSCEGFMPAQEWTGAKPGWVFTTGPMGLETTSKDERHYWGQALQYLEKSADVLPGKEVTVLARREGGQVSFRLREGVGDWVDRAPWRIEWGGGSSVENPHYQRVHYCQLLVSDFLMRVKSGRFPSIEKDMKMVLAHCGSLFLDPASLWQVYHEMVVLERIHTNPQFSPGVSLEALTRQPLRLH</sequence>
<accession>A0ABR2Z1P3</accession>
<dbReference type="Proteomes" id="UP001491310">
    <property type="component" value="Unassembled WGS sequence"/>
</dbReference>
<dbReference type="Gene3D" id="2.70.160.11">
    <property type="entry name" value="Hnrnp arginine n-methyltransferase1"/>
    <property type="match status" value="1"/>
</dbReference>
<dbReference type="EMBL" id="JALJOT010000002">
    <property type="protein sequence ID" value="KAK9917858.1"/>
    <property type="molecule type" value="Genomic_DNA"/>
</dbReference>
<dbReference type="Gene3D" id="1.25.40.10">
    <property type="entry name" value="Tetratricopeptide repeat domain"/>
    <property type="match status" value="1"/>
</dbReference>
<dbReference type="SUPFAM" id="SSF53335">
    <property type="entry name" value="S-adenosyl-L-methionine-dependent methyltransferases"/>
    <property type="match status" value="2"/>
</dbReference>
<comment type="caution">
    <text evidence="3">The sequence shown here is derived from an EMBL/GenBank/DDBJ whole genome shotgun (WGS) entry which is preliminary data.</text>
</comment>
<proteinExistence type="predicted"/>
<evidence type="ECO:0000256" key="1">
    <source>
        <dbReference type="ARBA" id="ARBA00022691"/>
    </source>
</evidence>
<gene>
    <name evidence="3" type="ORF">WJX75_008997</name>
</gene>
<keyword evidence="1" id="KW-0949">S-adenosyl-L-methionine</keyword>
<evidence type="ECO:0008006" key="5">
    <source>
        <dbReference type="Google" id="ProtNLM"/>
    </source>
</evidence>
<keyword evidence="4" id="KW-1185">Reference proteome</keyword>
<evidence type="ECO:0000313" key="4">
    <source>
        <dbReference type="Proteomes" id="UP001491310"/>
    </source>
</evidence>
<name>A0ABR2Z1P3_9CHLO</name>
<dbReference type="SUPFAM" id="SSF48452">
    <property type="entry name" value="TPR-like"/>
    <property type="match status" value="1"/>
</dbReference>
<dbReference type="InterPro" id="IPR011990">
    <property type="entry name" value="TPR-like_helical_dom_sf"/>
</dbReference>
<dbReference type="PANTHER" id="PTHR11006">
    <property type="entry name" value="PROTEIN ARGININE N-METHYLTRANSFERASE"/>
    <property type="match status" value="1"/>
</dbReference>
<dbReference type="PANTHER" id="PTHR11006:SF4">
    <property type="entry name" value="PROTEIN ARGININE N-METHYLTRANSFERASE 7"/>
    <property type="match status" value="1"/>
</dbReference>
<reference evidence="3 4" key="1">
    <citation type="journal article" date="2024" name="Nat. Commun.">
        <title>Phylogenomics reveals the evolutionary origins of lichenization in chlorophyte algae.</title>
        <authorList>
            <person name="Puginier C."/>
            <person name="Libourel C."/>
            <person name="Otte J."/>
            <person name="Skaloud P."/>
            <person name="Haon M."/>
            <person name="Grisel S."/>
            <person name="Petersen M."/>
            <person name="Berrin J.G."/>
            <person name="Delaux P.M."/>
            <person name="Dal Grande F."/>
            <person name="Keller J."/>
        </authorList>
    </citation>
    <scope>NUCLEOTIDE SEQUENCE [LARGE SCALE GENOMIC DNA]</scope>
    <source>
        <strain evidence="3 4">SAG 216-7</strain>
    </source>
</reference>
<feature type="region of interest" description="Disordered" evidence="2">
    <location>
        <begin position="639"/>
        <end position="672"/>
    </location>
</feature>